<dbReference type="UniPathway" id="UPA00219"/>
<organism evidence="14 15">
    <name type="scientific">Litorivicinus lipolyticus</name>
    <dbReference type="NCBI Taxonomy" id="418701"/>
    <lineage>
        <taxon>Bacteria</taxon>
        <taxon>Pseudomonadati</taxon>
        <taxon>Pseudomonadota</taxon>
        <taxon>Gammaproteobacteria</taxon>
        <taxon>Oceanospirillales</taxon>
        <taxon>Litorivicinaceae</taxon>
        <taxon>Litorivicinus</taxon>
    </lineage>
</organism>
<evidence type="ECO:0000256" key="1">
    <source>
        <dbReference type="ARBA" id="ARBA00004752"/>
    </source>
</evidence>
<dbReference type="GO" id="GO:0009252">
    <property type="term" value="P:peptidoglycan biosynthetic process"/>
    <property type="evidence" value="ECO:0007669"/>
    <property type="project" value="UniProtKB-UniPathway"/>
</dbReference>
<evidence type="ECO:0000256" key="4">
    <source>
        <dbReference type="ARBA" id="ARBA00022645"/>
    </source>
</evidence>
<protein>
    <recommendedName>
        <fullName evidence="10">peptidoglycan glycosyltransferase</fullName>
        <ecNumber evidence="10">2.4.99.28</ecNumber>
    </recommendedName>
</protein>
<dbReference type="SUPFAM" id="SSF56601">
    <property type="entry name" value="beta-lactamase/transpeptidase-like"/>
    <property type="match status" value="1"/>
</dbReference>
<keyword evidence="7" id="KW-0808">Transferase</keyword>
<dbReference type="OrthoDB" id="9766909at2"/>
<keyword evidence="4" id="KW-0121">Carboxypeptidase</keyword>
<evidence type="ECO:0000313" key="15">
    <source>
        <dbReference type="Proteomes" id="UP000388235"/>
    </source>
</evidence>
<comment type="similarity">
    <text evidence="2">In the C-terminal section; belongs to the transpeptidase family.</text>
</comment>
<dbReference type="RefSeq" id="WP_153713704.1">
    <property type="nucleotide sequence ID" value="NZ_CP045871.1"/>
</dbReference>
<dbReference type="SUPFAM" id="SSF53955">
    <property type="entry name" value="Lysozyme-like"/>
    <property type="match status" value="1"/>
</dbReference>
<dbReference type="Pfam" id="PF00912">
    <property type="entry name" value="Transgly"/>
    <property type="match status" value="1"/>
</dbReference>
<evidence type="ECO:0000256" key="2">
    <source>
        <dbReference type="ARBA" id="ARBA00007090"/>
    </source>
</evidence>
<evidence type="ECO:0000256" key="11">
    <source>
        <dbReference type="ARBA" id="ARBA00049902"/>
    </source>
</evidence>
<dbReference type="EMBL" id="CP045871">
    <property type="protein sequence ID" value="QGG80200.1"/>
    <property type="molecule type" value="Genomic_DNA"/>
</dbReference>
<evidence type="ECO:0000256" key="3">
    <source>
        <dbReference type="ARBA" id="ARBA00007739"/>
    </source>
</evidence>
<dbReference type="InterPro" id="IPR036950">
    <property type="entry name" value="PBP_transglycosylase"/>
</dbReference>
<name>A0A5Q2QEB1_9GAMM</name>
<evidence type="ECO:0000313" key="14">
    <source>
        <dbReference type="EMBL" id="QGG80200.1"/>
    </source>
</evidence>
<dbReference type="Pfam" id="PF00905">
    <property type="entry name" value="Transpeptidase"/>
    <property type="match status" value="1"/>
</dbReference>
<keyword evidence="9" id="KW-0511">Multifunctional enzyme</keyword>
<accession>A0A5Q2QEB1</accession>
<dbReference type="Gene3D" id="3.40.710.10">
    <property type="entry name" value="DD-peptidase/beta-lactamase superfamily"/>
    <property type="match status" value="1"/>
</dbReference>
<dbReference type="AlphaFoldDB" id="A0A5Q2QEB1"/>
<comment type="catalytic activity">
    <reaction evidence="11">
        <text>[GlcNAc-(1-&gt;4)-Mur2Ac(oyl-L-Ala-gamma-D-Glu-L-Lys-D-Ala-D-Ala)](n)-di-trans,octa-cis-undecaprenyl diphosphate + beta-D-GlcNAc-(1-&gt;4)-Mur2Ac(oyl-L-Ala-gamma-D-Glu-L-Lys-D-Ala-D-Ala)-di-trans,octa-cis-undecaprenyl diphosphate = [GlcNAc-(1-&gt;4)-Mur2Ac(oyl-L-Ala-gamma-D-Glu-L-Lys-D-Ala-D-Ala)](n+1)-di-trans,octa-cis-undecaprenyl diphosphate + di-trans,octa-cis-undecaprenyl diphosphate + H(+)</text>
        <dbReference type="Rhea" id="RHEA:23708"/>
        <dbReference type="Rhea" id="RHEA-COMP:9602"/>
        <dbReference type="Rhea" id="RHEA-COMP:9603"/>
        <dbReference type="ChEBI" id="CHEBI:15378"/>
        <dbReference type="ChEBI" id="CHEBI:58405"/>
        <dbReference type="ChEBI" id="CHEBI:60033"/>
        <dbReference type="ChEBI" id="CHEBI:78435"/>
        <dbReference type="EC" id="2.4.99.28"/>
    </reaction>
</comment>
<reference evidence="14 15" key="1">
    <citation type="submission" date="2019-11" db="EMBL/GenBank/DDBJ databases">
        <authorList>
            <person name="Khan S.A."/>
            <person name="Jeon C.O."/>
            <person name="Chun B.H."/>
        </authorList>
    </citation>
    <scope>NUCLEOTIDE SEQUENCE [LARGE SCALE GENOMIC DNA]</scope>
    <source>
        <strain evidence="14 15">IMCC 1097</strain>
    </source>
</reference>
<dbReference type="Gene3D" id="1.10.3810.10">
    <property type="entry name" value="Biosynthetic peptidoglycan transglycosylase-like"/>
    <property type="match status" value="1"/>
</dbReference>
<proteinExistence type="inferred from homology"/>
<comment type="similarity">
    <text evidence="3">In the N-terminal section; belongs to the glycosyltransferase 51 family.</text>
</comment>
<dbReference type="Proteomes" id="UP000388235">
    <property type="component" value="Chromosome"/>
</dbReference>
<dbReference type="GO" id="GO:0008955">
    <property type="term" value="F:peptidoglycan glycosyltransferase activity"/>
    <property type="evidence" value="ECO:0007669"/>
    <property type="project" value="UniProtKB-EC"/>
</dbReference>
<dbReference type="InterPro" id="IPR001460">
    <property type="entry name" value="PCN-bd_Tpept"/>
</dbReference>
<dbReference type="GO" id="GO:0006508">
    <property type="term" value="P:proteolysis"/>
    <property type="evidence" value="ECO:0007669"/>
    <property type="project" value="UniProtKB-KW"/>
</dbReference>
<comment type="pathway">
    <text evidence="1">Cell wall biogenesis; peptidoglycan biosynthesis.</text>
</comment>
<dbReference type="KEGG" id="llp:GH975_06270"/>
<keyword evidence="6" id="KW-0328">Glycosyltransferase</keyword>
<dbReference type="InterPro" id="IPR001264">
    <property type="entry name" value="Glyco_trans_51"/>
</dbReference>
<sequence>MRASLKAWWGAWLGVLVLVTGLTGEWLIHASALPLTALGQQSLVLATAEGHWLHVRVSEDRYRLAPQGRISQTYIDLLLAYEDRRFWTHGGVDAVAIVRAATNNLAHGGIVSGASTLSMQVSRLLRPHARTLAGKASQALGALWLERHFSKQDILNAYFTLAPFGANVEGIEMASRYWFNKAPRDLSHAESALLVALPQSPARHRPDTHPVQARAARDRVLRKGFESGLLSYQAYQDAILSPLPSQPHRFAQGNHHLADRAQMAGHSGRVTTTIQSALQDQVSQLSQRWWLPERENLSVLVVGRDGALLAHAGSTGYFDSQRKGAIDFSQRFRSPGSTLKPLIYAMAETAGVLRYEEVYVDAPHDFGGYSPVNFDRSNKGAQTFGKALAQSHNRAAVEALDRLSPAAFMARVRQAGIDVEGETNLSAAVGGIGVSLQSVAGLYIAFLNGGEARRVTWVARDQAAPGQSIIDEPSAARTNFHLRQAALPANVPRRGVLNNFGLKTGTGPRGSDTLAIAYTDHFVVAVWVGSPDNDPRPHSTGLASAAPLALEVLGLLPESAAPYSVATGPPIPRHDSGRPSIHLAFPADGTELAFPPGERRITPVIVGATYPVTVVLNDRYVQTLDKPGDAVEFPSAGFWALAYTDAESSQLAGKVRVWSTHD</sequence>
<evidence type="ECO:0000256" key="7">
    <source>
        <dbReference type="ARBA" id="ARBA00022679"/>
    </source>
</evidence>
<evidence type="ECO:0000259" key="12">
    <source>
        <dbReference type="Pfam" id="PF00905"/>
    </source>
</evidence>
<dbReference type="GO" id="GO:0008658">
    <property type="term" value="F:penicillin binding"/>
    <property type="evidence" value="ECO:0007669"/>
    <property type="project" value="InterPro"/>
</dbReference>
<dbReference type="PANTHER" id="PTHR32282">
    <property type="entry name" value="BINDING PROTEIN TRANSPEPTIDASE, PUTATIVE-RELATED"/>
    <property type="match status" value="1"/>
</dbReference>
<evidence type="ECO:0000256" key="10">
    <source>
        <dbReference type="ARBA" id="ARBA00044770"/>
    </source>
</evidence>
<feature type="domain" description="Penicillin-binding protein transpeptidase" evidence="12">
    <location>
        <begin position="300"/>
        <end position="519"/>
    </location>
</feature>
<dbReference type="InterPro" id="IPR023346">
    <property type="entry name" value="Lysozyme-like_dom_sf"/>
</dbReference>
<keyword evidence="8" id="KW-0378">Hydrolase</keyword>
<keyword evidence="15" id="KW-1185">Reference proteome</keyword>
<dbReference type="InterPro" id="IPR012338">
    <property type="entry name" value="Beta-lactam/transpept-like"/>
</dbReference>
<evidence type="ECO:0000256" key="9">
    <source>
        <dbReference type="ARBA" id="ARBA00023268"/>
    </source>
</evidence>
<keyword evidence="5" id="KW-0645">Protease</keyword>
<gene>
    <name evidence="14" type="ORF">GH975_06270</name>
</gene>
<evidence type="ECO:0000259" key="13">
    <source>
        <dbReference type="Pfam" id="PF00912"/>
    </source>
</evidence>
<dbReference type="GO" id="GO:0030288">
    <property type="term" value="C:outer membrane-bounded periplasmic space"/>
    <property type="evidence" value="ECO:0007669"/>
    <property type="project" value="TreeGrafter"/>
</dbReference>
<dbReference type="EC" id="2.4.99.28" evidence="10"/>
<dbReference type="PANTHER" id="PTHR32282:SF15">
    <property type="entry name" value="PENICILLIN-BINDING PROTEIN 1C"/>
    <property type="match status" value="1"/>
</dbReference>
<dbReference type="InterPro" id="IPR050396">
    <property type="entry name" value="Glycosyltr_51/Transpeptidase"/>
</dbReference>
<evidence type="ECO:0000256" key="5">
    <source>
        <dbReference type="ARBA" id="ARBA00022670"/>
    </source>
</evidence>
<dbReference type="GO" id="GO:0004180">
    <property type="term" value="F:carboxypeptidase activity"/>
    <property type="evidence" value="ECO:0007669"/>
    <property type="project" value="UniProtKB-KW"/>
</dbReference>
<feature type="domain" description="Glycosyl transferase family 51" evidence="13">
    <location>
        <begin position="59"/>
        <end position="223"/>
    </location>
</feature>
<evidence type="ECO:0000256" key="6">
    <source>
        <dbReference type="ARBA" id="ARBA00022676"/>
    </source>
</evidence>
<evidence type="ECO:0000256" key="8">
    <source>
        <dbReference type="ARBA" id="ARBA00022801"/>
    </source>
</evidence>